<dbReference type="SUPFAM" id="SSF56784">
    <property type="entry name" value="HAD-like"/>
    <property type="match status" value="1"/>
</dbReference>
<dbReference type="OrthoDB" id="316978at2157"/>
<reference evidence="3 4" key="1">
    <citation type="submission" date="2019-12" db="EMBL/GenBank/DDBJ databases">
        <title>Halocatena pleomorpha gen. nov. sp. nov., an extremely halophilic archaeon of family Halobacteriaceae isolated from saltpan soil.</title>
        <authorList>
            <person name="Pal Y."/>
            <person name="Verma A."/>
            <person name="Krishnamurthi S."/>
            <person name="Kumar P."/>
        </authorList>
    </citation>
    <scope>NUCLEOTIDE SEQUENCE [LARGE SCALE GENOMIC DNA]</scope>
    <source>
        <strain evidence="3 4">JCM 16495</strain>
    </source>
</reference>
<dbReference type="PANTHER" id="PTHR43316">
    <property type="entry name" value="HYDROLASE, HALOACID DELAHOGENASE-RELATED"/>
    <property type="match status" value="1"/>
</dbReference>
<evidence type="ECO:0000313" key="4">
    <source>
        <dbReference type="Proteomes" id="UP000451471"/>
    </source>
</evidence>
<dbReference type="RefSeq" id="WP_158205442.1">
    <property type="nucleotide sequence ID" value="NZ_WSZK01000026.1"/>
</dbReference>
<evidence type="ECO:0000256" key="1">
    <source>
        <dbReference type="ARBA" id="ARBA00008106"/>
    </source>
</evidence>
<organism evidence="3 4">
    <name type="scientific">Halomarina oriensis</name>
    <dbReference type="NCBI Taxonomy" id="671145"/>
    <lineage>
        <taxon>Archaea</taxon>
        <taxon>Methanobacteriati</taxon>
        <taxon>Methanobacteriota</taxon>
        <taxon>Stenosarchaea group</taxon>
        <taxon>Halobacteria</taxon>
        <taxon>Halobacteriales</taxon>
        <taxon>Natronomonadaceae</taxon>
        <taxon>Halomarina</taxon>
    </lineage>
</organism>
<evidence type="ECO:0000256" key="2">
    <source>
        <dbReference type="ARBA" id="ARBA00022801"/>
    </source>
</evidence>
<proteinExistence type="inferred from homology"/>
<comment type="caution">
    <text evidence="3">The sequence shown here is derived from an EMBL/GenBank/DDBJ whole genome shotgun (WGS) entry which is preliminary data.</text>
</comment>
<dbReference type="InterPro" id="IPR006328">
    <property type="entry name" value="2-HAD"/>
</dbReference>
<keyword evidence="2" id="KW-0378">Hydrolase</keyword>
<protein>
    <submittedName>
        <fullName evidence="3">Haloacid dehalogenase type II</fullName>
    </submittedName>
</protein>
<comment type="similarity">
    <text evidence="1">Belongs to the HAD-like hydrolase superfamily. S-2-haloalkanoic acid dehalogenase family.</text>
</comment>
<dbReference type="AlphaFoldDB" id="A0A6B0GSX1"/>
<dbReference type="GO" id="GO:0019120">
    <property type="term" value="F:hydrolase activity, acting on acid halide bonds, in C-halide compounds"/>
    <property type="evidence" value="ECO:0007669"/>
    <property type="project" value="InterPro"/>
</dbReference>
<evidence type="ECO:0000313" key="3">
    <source>
        <dbReference type="EMBL" id="MWG35773.1"/>
    </source>
</evidence>
<dbReference type="Pfam" id="PF00702">
    <property type="entry name" value="Hydrolase"/>
    <property type="match status" value="1"/>
</dbReference>
<dbReference type="SFLD" id="SFLDS00003">
    <property type="entry name" value="Haloacid_Dehalogenase"/>
    <property type="match status" value="1"/>
</dbReference>
<dbReference type="CDD" id="cd02588">
    <property type="entry name" value="HAD_L2-DEX"/>
    <property type="match status" value="1"/>
</dbReference>
<dbReference type="InterPro" id="IPR023198">
    <property type="entry name" value="PGP-like_dom2"/>
</dbReference>
<dbReference type="Proteomes" id="UP000451471">
    <property type="component" value="Unassembled WGS sequence"/>
</dbReference>
<dbReference type="InterPro" id="IPR036412">
    <property type="entry name" value="HAD-like_sf"/>
</dbReference>
<dbReference type="EMBL" id="WSZK01000026">
    <property type="protein sequence ID" value="MWG35773.1"/>
    <property type="molecule type" value="Genomic_DNA"/>
</dbReference>
<gene>
    <name evidence="3" type="ORF">GQS65_14985</name>
</gene>
<dbReference type="NCBIfam" id="TIGR01493">
    <property type="entry name" value="HAD-SF-IA-v2"/>
    <property type="match status" value="1"/>
</dbReference>
<accession>A0A6B0GSX1</accession>
<dbReference type="NCBIfam" id="TIGR01428">
    <property type="entry name" value="HAD_type_II"/>
    <property type="match status" value="1"/>
</dbReference>
<keyword evidence="4" id="KW-1185">Reference proteome</keyword>
<dbReference type="PRINTS" id="PR00413">
    <property type="entry name" value="HADHALOGNASE"/>
</dbReference>
<dbReference type="InterPro" id="IPR023214">
    <property type="entry name" value="HAD_sf"/>
</dbReference>
<dbReference type="InterPro" id="IPR051540">
    <property type="entry name" value="S-2-haloacid_dehalogenase"/>
</dbReference>
<dbReference type="Gene3D" id="3.40.50.1000">
    <property type="entry name" value="HAD superfamily/HAD-like"/>
    <property type="match status" value="1"/>
</dbReference>
<name>A0A6B0GSX1_9EURY</name>
<dbReference type="SFLD" id="SFLDG01129">
    <property type="entry name" value="C1.5:_HAD__Beta-PGM__Phosphata"/>
    <property type="match status" value="1"/>
</dbReference>
<dbReference type="InterPro" id="IPR006439">
    <property type="entry name" value="HAD-SF_hydro_IA"/>
</dbReference>
<dbReference type="Gene3D" id="1.10.150.240">
    <property type="entry name" value="Putative phosphatase, domain 2"/>
    <property type="match status" value="1"/>
</dbReference>
<sequence>MFDADRVSAVTFDSYSTLVDVDSVEQALADRVDDPTPVSRLWRARSLEYTLVANHVDAYQPFYEMNRDALTYALDVHDVDVSEAERDDILATYHELDVFEDVRESIERLHDAGYPCHVVSNGNPEMLDSMVEHAGIGDLLDGVVSAHEVETFKPAAELYEYAAEQVGEPTEELTHVSALWLDVQGATHAGLQGVWLNRENGPWEPFDGEPTLEVPSIRAFADRLLGG</sequence>
<dbReference type="PANTHER" id="PTHR43316:SF3">
    <property type="entry name" value="HALOACID DEHALOGENASE, TYPE II (AFU_ORTHOLOGUE AFUA_2G07750)-RELATED"/>
    <property type="match status" value="1"/>
</dbReference>